<feature type="chain" id="PRO_5047064480" description="C-type lysozyme inhibitor domain-containing protein" evidence="1">
    <location>
        <begin position="35"/>
        <end position="142"/>
    </location>
</feature>
<dbReference type="PROSITE" id="PS51257">
    <property type="entry name" value="PROKAR_LIPOPROTEIN"/>
    <property type="match status" value="1"/>
</dbReference>
<keyword evidence="3" id="KW-1185">Reference proteome</keyword>
<proteinExistence type="predicted"/>
<dbReference type="Proteomes" id="UP001427805">
    <property type="component" value="Unassembled WGS sequence"/>
</dbReference>
<name>A0ABV0B888_9SPHN</name>
<reference evidence="2 3" key="1">
    <citation type="submission" date="2024-05" db="EMBL/GenBank/DDBJ databases">
        <title>Sphingomonas sp. HF-S3 16S ribosomal RNA gene Genome sequencing and assembly.</title>
        <authorList>
            <person name="Lee H."/>
        </authorList>
    </citation>
    <scope>NUCLEOTIDE SEQUENCE [LARGE SCALE GENOMIC DNA]</scope>
    <source>
        <strain evidence="2 3">HF-S3</strain>
    </source>
</reference>
<accession>A0ABV0B888</accession>
<evidence type="ECO:0008006" key="4">
    <source>
        <dbReference type="Google" id="ProtNLM"/>
    </source>
</evidence>
<evidence type="ECO:0000256" key="1">
    <source>
        <dbReference type="SAM" id="SignalP"/>
    </source>
</evidence>
<feature type="signal peptide" evidence="1">
    <location>
        <begin position="1"/>
        <end position="34"/>
    </location>
</feature>
<gene>
    <name evidence="2" type="ORF">TPR58_09435</name>
</gene>
<evidence type="ECO:0000313" key="3">
    <source>
        <dbReference type="Proteomes" id="UP001427805"/>
    </source>
</evidence>
<keyword evidence="1" id="KW-0732">Signal</keyword>
<organism evidence="2 3">
    <name type="scientific">Sphingomonas rustica</name>
    <dbReference type="NCBI Taxonomy" id="3103142"/>
    <lineage>
        <taxon>Bacteria</taxon>
        <taxon>Pseudomonadati</taxon>
        <taxon>Pseudomonadota</taxon>
        <taxon>Alphaproteobacteria</taxon>
        <taxon>Sphingomonadales</taxon>
        <taxon>Sphingomonadaceae</taxon>
        <taxon>Sphingomonas</taxon>
    </lineage>
</organism>
<dbReference type="EMBL" id="JBDIZK010000005">
    <property type="protein sequence ID" value="MEN3747390.1"/>
    <property type="molecule type" value="Genomic_DNA"/>
</dbReference>
<comment type="caution">
    <text evidence="2">The sequence shown here is derived from an EMBL/GenBank/DDBJ whole genome shotgun (WGS) entry which is preliminary data.</text>
</comment>
<evidence type="ECO:0000313" key="2">
    <source>
        <dbReference type="EMBL" id="MEN3747390.1"/>
    </source>
</evidence>
<protein>
    <recommendedName>
        <fullName evidence="4">C-type lysozyme inhibitor domain-containing protein</fullName>
    </recommendedName>
</protein>
<dbReference type="RefSeq" id="WP_346246391.1">
    <property type="nucleotide sequence ID" value="NZ_JBDIZK010000005.1"/>
</dbReference>
<sequence>MTGWKPSANRASAMKTLPILATALVAILSLSACKPEPEVIGGRPADPNAEKVKNAPKKELPPAIAASVSFRCQPGNTLAFVDFMKGDTMAVLKTEKGAMGGTTLRAPEAGQPFVAEGGYKITGDAKAATIEAPGVGTKTCKA</sequence>